<sequence length="150" mass="17329">MPSSSDSYESDSESFESDSPFYGYAAKSLPSSTQKWTSTMLESLGIYYNNDFHKSPADILNMITKDIGIFGGLTEQQNLYVEGMKNSMTFDCSIQDFIEIMQKKNMFTVLDKEIANIKDLRKKVLYTSLVEDFIRSVKMMLTHYFNFYTK</sequence>
<feature type="non-terminal residue" evidence="1">
    <location>
        <position position="1"/>
    </location>
</feature>
<keyword evidence="2" id="KW-1185">Reference proteome</keyword>
<dbReference type="AlphaFoldDB" id="A0A3R5WBS1"/>
<gene>
    <name evidence="1" type="ORF">AM593_08964</name>
</gene>
<dbReference type="Proteomes" id="UP000266721">
    <property type="component" value="Unassembled WGS sequence"/>
</dbReference>
<evidence type="ECO:0000313" key="1">
    <source>
        <dbReference type="EMBL" id="OPL20234.1"/>
    </source>
</evidence>
<feature type="non-terminal residue" evidence="1">
    <location>
        <position position="150"/>
    </location>
</feature>
<reference evidence="1 2" key="1">
    <citation type="journal article" date="2016" name="PLoS ONE">
        <title>A First Insight into the Genome of the Filter-Feeder Mussel Mytilus galloprovincialis.</title>
        <authorList>
            <person name="Murgarella M."/>
            <person name="Puiu D."/>
            <person name="Novoa B."/>
            <person name="Figueras A."/>
            <person name="Posada D."/>
            <person name="Canchaya C."/>
        </authorList>
    </citation>
    <scope>NUCLEOTIDE SEQUENCE [LARGE SCALE GENOMIC DNA]</scope>
    <source>
        <tissue evidence="1">Muscle</tissue>
    </source>
</reference>
<dbReference type="EMBL" id="KV615385">
    <property type="protein sequence ID" value="OPL20234.1"/>
    <property type="molecule type" value="Genomic_DNA"/>
</dbReference>
<organism evidence="1 2">
    <name type="scientific">Mytilus galloprovincialis</name>
    <name type="common">Mediterranean mussel</name>
    <dbReference type="NCBI Taxonomy" id="29158"/>
    <lineage>
        <taxon>Eukaryota</taxon>
        <taxon>Metazoa</taxon>
        <taxon>Spiralia</taxon>
        <taxon>Lophotrochozoa</taxon>
        <taxon>Mollusca</taxon>
        <taxon>Bivalvia</taxon>
        <taxon>Autobranchia</taxon>
        <taxon>Pteriomorphia</taxon>
        <taxon>Mytilida</taxon>
        <taxon>Mytiloidea</taxon>
        <taxon>Mytilidae</taxon>
        <taxon>Mytilinae</taxon>
        <taxon>Mytilus</taxon>
    </lineage>
</organism>
<proteinExistence type="predicted"/>
<name>A0A3R5WBS1_MYTGA</name>
<protein>
    <submittedName>
        <fullName evidence="1">Uncharacterized protein</fullName>
    </submittedName>
</protein>
<accession>A0A3R5WBS1</accession>
<evidence type="ECO:0000313" key="2">
    <source>
        <dbReference type="Proteomes" id="UP000266721"/>
    </source>
</evidence>